<feature type="transmembrane region" description="Helical" evidence="9">
    <location>
        <begin position="40"/>
        <end position="59"/>
    </location>
</feature>
<proteinExistence type="inferred from homology"/>
<dbReference type="STRING" id="92947.BVG79_01596"/>
<keyword evidence="5 9" id="KW-0812">Transmembrane</keyword>
<evidence type="ECO:0000259" key="10">
    <source>
        <dbReference type="PROSITE" id="PS51779"/>
    </source>
</evidence>
<evidence type="ECO:0000256" key="8">
    <source>
        <dbReference type="ARBA" id="ARBA00023306"/>
    </source>
</evidence>
<gene>
    <name evidence="9 11" type="primary">ftsQ</name>
    <name evidence="11" type="ORF">BVG79_01596</name>
</gene>
<evidence type="ECO:0000313" key="11">
    <source>
        <dbReference type="EMBL" id="ARO14940.1"/>
    </source>
</evidence>
<accession>A0A1W6P0T6</accession>
<dbReference type="HAMAP" id="MF_00911">
    <property type="entry name" value="FtsQ_subfam"/>
    <property type="match status" value="1"/>
</dbReference>
<dbReference type="InterPro" id="IPR026579">
    <property type="entry name" value="FtsQ"/>
</dbReference>
<dbReference type="KEGG" id="kro:BVG79_01596"/>
<dbReference type="OrthoDB" id="9783091at2"/>
<keyword evidence="7 9" id="KW-0472">Membrane</keyword>
<dbReference type="GO" id="GO:0032153">
    <property type="term" value="C:cell division site"/>
    <property type="evidence" value="ECO:0007669"/>
    <property type="project" value="UniProtKB-UniRule"/>
</dbReference>
<dbReference type="InterPro" id="IPR005548">
    <property type="entry name" value="Cell_div_FtsQ/DivIB_C"/>
</dbReference>
<keyword evidence="2 9" id="KW-1003">Cell membrane</keyword>
<dbReference type="Gene3D" id="3.40.50.11690">
    <property type="entry name" value="Cell division protein FtsQ/DivIB"/>
    <property type="match status" value="1"/>
</dbReference>
<evidence type="ECO:0000313" key="12">
    <source>
        <dbReference type="Proteomes" id="UP000242447"/>
    </source>
</evidence>
<keyword evidence="8 9" id="KW-0131">Cell cycle</keyword>
<dbReference type="InterPro" id="IPR034746">
    <property type="entry name" value="POTRA"/>
</dbReference>
<reference evidence="11 12" key="1">
    <citation type="submission" date="2017-02" db="EMBL/GenBank/DDBJ databases">
        <title>Ketogulonicigenium robustum SPU B003 Genome sequencing and assembly.</title>
        <authorList>
            <person name="Li Y."/>
            <person name="Liu L."/>
            <person name="Wang C."/>
            <person name="Zhang M."/>
            <person name="Zhang T."/>
            <person name="Zhang Y."/>
        </authorList>
    </citation>
    <scope>NUCLEOTIDE SEQUENCE [LARGE SCALE GENOMIC DNA]</scope>
    <source>
        <strain evidence="11 12">SPU_B003</strain>
    </source>
</reference>
<dbReference type="PANTHER" id="PTHR35851:SF1">
    <property type="entry name" value="CELL DIVISION PROTEIN FTSQ"/>
    <property type="match status" value="1"/>
</dbReference>
<comment type="subcellular location">
    <subcellularLocation>
        <location evidence="9">Cell inner membrane</location>
        <topology evidence="9">Single-pass type II membrane protein</topology>
    </subcellularLocation>
    <subcellularLocation>
        <location evidence="1">Membrane</location>
    </subcellularLocation>
    <text evidence="9">Localizes to the division septum.</text>
</comment>
<keyword evidence="3 9" id="KW-0997">Cell inner membrane</keyword>
<dbReference type="GO" id="GO:0005886">
    <property type="term" value="C:plasma membrane"/>
    <property type="evidence" value="ECO:0007669"/>
    <property type="project" value="UniProtKB-SubCell"/>
</dbReference>
<dbReference type="PROSITE" id="PS51779">
    <property type="entry name" value="POTRA"/>
    <property type="match status" value="1"/>
</dbReference>
<keyword evidence="4 9" id="KW-0132">Cell division</keyword>
<keyword evidence="6 9" id="KW-1133">Transmembrane helix</keyword>
<dbReference type="PANTHER" id="PTHR35851">
    <property type="entry name" value="CELL DIVISION PROTEIN FTSQ"/>
    <property type="match status" value="1"/>
</dbReference>
<evidence type="ECO:0000256" key="5">
    <source>
        <dbReference type="ARBA" id="ARBA00022692"/>
    </source>
</evidence>
<comment type="similarity">
    <text evidence="9">Belongs to the FtsQ/DivIB family. FtsQ subfamily.</text>
</comment>
<evidence type="ECO:0000256" key="9">
    <source>
        <dbReference type="HAMAP-Rule" id="MF_00911"/>
    </source>
</evidence>
<evidence type="ECO:0000256" key="6">
    <source>
        <dbReference type="ARBA" id="ARBA00022989"/>
    </source>
</evidence>
<dbReference type="Pfam" id="PF03799">
    <property type="entry name" value="FtsQ_DivIB_C"/>
    <property type="match status" value="1"/>
</dbReference>
<dbReference type="GO" id="GO:0090529">
    <property type="term" value="P:cell septum assembly"/>
    <property type="evidence" value="ECO:0007669"/>
    <property type="project" value="InterPro"/>
</dbReference>
<keyword evidence="12" id="KW-1185">Reference proteome</keyword>
<comment type="function">
    <text evidence="9">Essential cell division protein.</text>
</comment>
<evidence type="ECO:0000256" key="1">
    <source>
        <dbReference type="ARBA" id="ARBA00004370"/>
    </source>
</evidence>
<dbReference type="GO" id="GO:0043093">
    <property type="term" value="P:FtsZ-dependent cytokinesis"/>
    <property type="evidence" value="ECO:0007669"/>
    <property type="project" value="UniProtKB-UniRule"/>
</dbReference>
<evidence type="ECO:0000256" key="4">
    <source>
        <dbReference type="ARBA" id="ARBA00022618"/>
    </source>
</evidence>
<sequence>MRPVIHRKIARETRYLRRDPAPSRWSYRYQRLMLTPMFRLLLRIGIPVVVLLLVLAVTFGRQDTRAWVQGHYNAAIAAVTQRPEFMVNDYAITGASPDLAYAVEGLVDIPFPISTFNLDLRDLRARISALSPVKQVSIQAAGGTLQIAIEERQPVAVWRHTDGLRLMDGEGIATGMIMNRADRHDLPLIAGDGAQDAIPEAMELFRIAAPLGSRVLALVRMGERRWDLMLDRDQRIQLPEEGAVEALQRVIAQEEAQQLLSRDVSVVDLRNAARQTIRLTQGAREALRGLPNRG</sequence>
<dbReference type="RefSeq" id="WP_085786405.1">
    <property type="nucleotide sequence ID" value="NZ_CP019937.1"/>
</dbReference>
<organism evidence="11 12">
    <name type="scientific">Ketogulonicigenium robustum</name>
    <dbReference type="NCBI Taxonomy" id="92947"/>
    <lineage>
        <taxon>Bacteria</taxon>
        <taxon>Pseudomonadati</taxon>
        <taxon>Pseudomonadota</taxon>
        <taxon>Alphaproteobacteria</taxon>
        <taxon>Rhodobacterales</taxon>
        <taxon>Roseobacteraceae</taxon>
        <taxon>Ketogulonicigenium</taxon>
    </lineage>
</organism>
<protein>
    <recommendedName>
        <fullName evidence="9">Cell division protein FtsQ</fullName>
    </recommendedName>
</protein>
<dbReference type="EMBL" id="CP019937">
    <property type="protein sequence ID" value="ARO14940.1"/>
    <property type="molecule type" value="Genomic_DNA"/>
</dbReference>
<evidence type="ECO:0000256" key="3">
    <source>
        <dbReference type="ARBA" id="ARBA00022519"/>
    </source>
</evidence>
<evidence type="ECO:0000256" key="2">
    <source>
        <dbReference type="ARBA" id="ARBA00022475"/>
    </source>
</evidence>
<name>A0A1W6P0T6_9RHOB</name>
<dbReference type="Proteomes" id="UP000242447">
    <property type="component" value="Chromosome"/>
</dbReference>
<evidence type="ECO:0000256" key="7">
    <source>
        <dbReference type="ARBA" id="ARBA00023136"/>
    </source>
</evidence>
<dbReference type="InterPro" id="IPR045335">
    <property type="entry name" value="FtsQ_C_sf"/>
</dbReference>
<dbReference type="AlphaFoldDB" id="A0A1W6P0T6"/>
<feature type="domain" description="POTRA" evidence="10">
    <location>
        <begin position="85"/>
        <end position="152"/>
    </location>
</feature>